<dbReference type="EMBL" id="CP038141">
    <property type="protein sequence ID" value="QDH16337.1"/>
    <property type="molecule type" value="Genomic_DNA"/>
</dbReference>
<dbReference type="PANTHER" id="PTHR41244:SF1">
    <property type="entry name" value="GLYCOSYLTRANSFERASE"/>
    <property type="match status" value="1"/>
</dbReference>
<dbReference type="Pfam" id="PF00535">
    <property type="entry name" value="Glycos_transf_2"/>
    <property type="match status" value="1"/>
</dbReference>
<dbReference type="GO" id="GO:0016740">
    <property type="term" value="F:transferase activity"/>
    <property type="evidence" value="ECO:0007669"/>
    <property type="project" value="UniProtKB-KW"/>
</dbReference>
<dbReference type="SUPFAM" id="SSF53448">
    <property type="entry name" value="Nucleotide-diphospho-sugar transferases"/>
    <property type="match status" value="1"/>
</dbReference>
<proteinExistence type="predicted"/>
<dbReference type="InterPro" id="IPR029044">
    <property type="entry name" value="Nucleotide-diphossugar_trans"/>
</dbReference>
<dbReference type="Pfam" id="PF14307">
    <property type="entry name" value="Glyco_tran_WbsX"/>
    <property type="match status" value="1"/>
</dbReference>
<feature type="domain" description="Glycosyltransferase 2-like" evidence="1">
    <location>
        <begin position="1079"/>
        <end position="1209"/>
    </location>
</feature>
<reference evidence="2 3" key="1">
    <citation type="submission" date="2019-03" db="EMBL/GenBank/DDBJ databases">
        <title>The complete genome sequence of Swingsia samuiensis NBRC107927(T).</title>
        <authorList>
            <person name="Chua K.-O."/>
            <person name="Chan K.-G."/>
            <person name="See-Too W.-S."/>
        </authorList>
    </citation>
    <scope>NUCLEOTIDE SEQUENCE [LARGE SCALE GENOMIC DNA]</scope>
    <source>
        <strain evidence="2 3">AH83</strain>
    </source>
</reference>
<protein>
    <submittedName>
        <fullName evidence="2">Glycosyltransferase</fullName>
    </submittedName>
</protein>
<dbReference type="KEGG" id="ssam:E3D00_01155"/>
<evidence type="ECO:0000259" key="1">
    <source>
        <dbReference type="Pfam" id="PF00535"/>
    </source>
</evidence>
<accession>A0A4Y6UIZ9</accession>
<dbReference type="CDD" id="cd00761">
    <property type="entry name" value="Glyco_tranf_GTA_type"/>
    <property type="match status" value="1"/>
</dbReference>
<dbReference type="Gene3D" id="3.20.20.80">
    <property type="entry name" value="Glycosidases"/>
    <property type="match status" value="1"/>
</dbReference>
<dbReference type="InterPro" id="IPR032719">
    <property type="entry name" value="WbsX"/>
</dbReference>
<dbReference type="Gene3D" id="3.40.50.2000">
    <property type="entry name" value="Glycogen Phosphorylase B"/>
    <property type="match status" value="2"/>
</dbReference>
<sequence>MPHDILHQKTISSHHTHSDIPKNTLQLIGHSGVFDIVYYNQTYPDLISSGVNALHHYHHHGWKEGYQPNAFFNPVWYQQQNPHVTGDPLLHYISQGEAEGLRPIAWFDPIWYRQTYDIPSNSLALAHYLTHRNSRIFRPIPEFDPEFYLTVHADVAKAGVAPLEHYIVDGYKEKRSPNPYFNPHWYQQQAPHITDDLLLHYLTQGEQEGLWPIAWFDPVWYRQTYDIPEGMSALAHYLLNRHRKGIYPLPAFEPDFYLKTYPDIASAGIDPVEHYMVQGFKEDRLPFEGFDPTSYKKQHLPNSPSANPLLHYLEHKDKPNALTPPPKDISVFDEIRRRTEPSPLFESFKPLPDSAIRKARVLAYYLPQYHPIPENNAWWGEGFTEWTNIARSAPRFVDHYQPRIPRDLGHYTLTSPDILERQAKMARQGGIEGFIFYFYWFNQKRLLDGPLEILLANPHIDLPFCLMWANENWSRRWDGSDHDILIEQHYRSSDDNALVDSFARHMKDKRYITIQNRPLLMVYRAGSIPSPTKNFAKWRKLFQQRHNLNPIFIMGQTFQDEDPSSFGVDGAIEFPPHKTVSNCRLINEEVQLLDAHFSGQIYDYAEIVTHALQAPAPDFPLIRTATPSWDNDARRQGKGLVMHGSTPQLYELWLKGLVEKANTHRFFNEAIVCINAWNEWAEGAYLEPDIHFGSAYLNATAHAITNFDTLSHPTGLLLIGHDAFPAGAQKLLLEIGRCLRYSFGVPIRFILLEDGALLKEYQAIAPVEVLSGIADDTIARLSKLKSEGFQHALLNSAASSEIALALHHLSIPFTFLIHELNNLLRSRKLYDKMHSACQYARSIIVPSESVTHALKIEDYACIDILPQGLYTHVSFSAHARHKIRKKLHIPSKQRVIIGAGYADMRKGFDLFLQAWRQSNGEAFFLWIGDIDTALYDHLYGELRAATQTNTFYITGYVDNISQWFSAGDAFALPSREDPYPSAILEALACGLPCISFDNSGGIPALLHSLNTQDTPRHGIVPFGHTHQFATKCLQLAQQSLDIPTKERNKYAVTFQKIFDFAPYVEKLFFKTMPDIPKISVIIPSYNYNAFLKARLASIFSQSMPIFEIILIDDASTDSSLQTAEKTAQEYHRKIHIIKNKINSGSVFAQWEKAVRQATGDWVWIAEADDLSDPHFLEKIFHTITATPHAAMAFCDSQCIDENNHQLSSSYKHYYNETVGDLLKNDAFFSGYDFLKLCLSERNLILNVSSVIFRRDRLLDALNALHAELKTFVMAGDWRLYTEILLQPDSHILYLNKALNIHRRHPTSVTHALNKTQHAEEIERMHHIISNKITLSNTLKQKQTAYLAHIKKQFGLIK</sequence>
<dbReference type="OrthoDB" id="9816424at2"/>
<evidence type="ECO:0000313" key="2">
    <source>
        <dbReference type="EMBL" id="QDH16337.1"/>
    </source>
</evidence>
<dbReference type="Pfam" id="PF13692">
    <property type="entry name" value="Glyco_trans_1_4"/>
    <property type="match status" value="1"/>
</dbReference>
<gene>
    <name evidence="2" type="ORF">E3D00_01155</name>
</gene>
<dbReference type="SUPFAM" id="SSF53756">
    <property type="entry name" value="UDP-Glycosyltransferase/glycogen phosphorylase"/>
    <property type="match status" value="1"/>
</dbReference>
<dbReference type="Gene3D" id="3.90.550.10">
    <property type="entry name" value="Spore Coat Polysaccharide Biosynthesis Protein SpsA, Chain A"/>
    <property type="match status" value="1"/>
</dbReference>
<keyword evidence="3" id="KW-1185">Reference proteome</keyword>
<name>A0A4Y6UIZ9_9PROT</name>
<dbReference type="PANTHER" id="PTHR41244">
    <property type="entry name" value="RHAMNAN SYNTHESIS F"/>
    <property type="match status" value="1"/>
</dbReference>
<evidence type="ECO:0000313" key="3">
    <source>
        <dbReference type="Proteomes" id="UP000316313"/>
    </source>
</evidence>
<dbReference type="InterPro" id="IPR001173">
    <property type="entry name" value="Glyco_trans_2-like"/>
</dbReference>
<keyword evidence="2" id="KW-0808">Transferase</keyword>
<organism evidence="2 3">
    <name type="scientific">Swingsia samuiensis</name>
    <dbReference type="NCBI Taxonomy" id="1293412"/>
    <lineage>
        <taxon>Bacteria</taxon>
        <taxon>Pseudomonadati</taxon>
        <taxon>Pseudomonadota</taxon>
        <taxon>Alphaproteobacteria</taxon>
        <taxon>Acetobacterales</taxon>
        <taxon>Acetobacteraceae</taxon>
        <taxon>Swingsia</taxon>
    </lineage>
</organism>
<dbReference type="RefSeq" id="WP_141459208.1">
    <property type="nucleotide sequence ID" value="NZ_CP038141.1"/>
</dbReference>
<dbReference type="CDD" id="cd11579">
    <property type="entry name" value="Glyco_tran_WbsX"/>
    <property type="match status" value="1"/>
</dbReference>
<dbReference type="CDD" id="cd03801">
    <property type="entry name" value="GT4_PimA-like"/>
    <property type="match status" value="1"/>
</dbReference>
<dbReference type="Proteomes" id="UP000316313">
    <property type="component" value="Chromosome"/>
</dbReference>